<dbReference type="GO" id="GO:0051213">
    <property type="term" value="F:dioxygenase activity"/>
    <property type="evidence" value="ECO:0007669"/>
    <property type="project" value="UniProtKB-KW"/>
</dbReference>
<evidence type="ECO:0000259" key="1">
    <source>
        <dbReference type="Pfam" id="PF02900"/>
    </source>
</evidence>
<feature type="domain" description="Extradiol ring-cleavage dioxygenase class III enzyme subunit B" evidence="1">
    <location>
        <begin position="7"/>
        <end position="265"/>
    </location>
</feature>
<dbReference type="InterPro" id="IPR004183">
    <property type="entry name" value="Xdiol_dOase_suB"/>
</dbReference>
<name>A0ABU1MNG8_9SPHN</name>
<dbReference type="Gene3D" id="3.40.830.10">
    <property type="entry name" value="LigB-like"/>
    <property type="match status" value="1"/>
</dbReference>
<sequence length="275" mass="29167">MAEITGVYAVSHTPVMTNMPDAPAPARREAAFRQFTRVGQEIAATQPDALVLVSDDHLHNFFLDNLPPFCIGVARSYPSPVEGWLKIPKQQLPGDAALAAHLLQSVMAAGFDPALSMELTLDHGMMTPLDLAGIAGAIPVVPILVNTVQPPMPAMRRCVAFGRALGQAIRGYMGAARVAVLATGGLSHDVGTPRMGQLDEAFDRGFLQQLEAGGLDAAADFAEATVNTAGNGAEEVRNWLVAQGIAEGAPFETYHYDGITDWYTGIGLGRWSMTA</sequence>
<dbReference type="Proteomes" id="UP001184150">
    <property type="component" value="Unassembled WGS sequence"/>
</dbReference>
<dbReference type="CDD" id="cd07359">
    <property type="entry name" value="PCA_45_Doxase_B_like"/>
    <property type="match status" value="1"/>
</dbReference>
<keyword evidence="2" id="KW-0223">Dioxygenase</keyword>
<protein>
    <submittedName>
        <fullName evidence="2">Aromatic ring-opening dioxygenase catalytic subunit (LigB family)</fullName>
    </submittedName>
</protein>
<evidence type="ECO:0000313" key="3">
    <source>
        <dbReference type="Proteomes" id="UP001184150"/>
    </source>
</evidence>
<gene>
    <name evidence="2" type="ORF">J2792_002766</name>
</gene>
<dbReference type="RefSeq" id="WP_309805618.1">
    <property type="nucleotide sequence ID" value="NZ_JAVDRD010000006.1"/>
</dbReference>
<dbReference type="Pfam" id="PF02900">
    <property type="entry name" value="LigB"/>
    <property type="match status" value="1"/>
</dbReference>
<keyword evidence="3" id="KW-1185">Reference proteome</keyword>
<keyword evidence="2" id="KW-0560">Oxidoreductase</keyword>
<proteinExistence type="predicted"/>
<comment type="caution">
    <text evidence="2">The sequence shown here is derived from an EMBL/GenBank/DDBJ whole genome shotgun (WGS) entry which is preliminary data.</text>
</comment>
<organism evidence="2 3">
    <name type="scientific">Novosphingobium capsulatum</name>
    <dbReference type="NCBI Taxonomy" id="13688"/>
    <lineage>
        <taxon>Bacteria</taxon>
        <taxon>Pseudomonadati</taxon>
        <taxon>Pseudomonadota</taxon>
        <taxon>Alphaproteobacteria</taxon>
        <taxon>Sphingomonadales</taxon>
        <taxon>Sphingomonadaceae</taxon>
        <taxon>Novosphingobium</taxon>
    </lineage>
</organism>
<dbReference type="EMBL" id="JAVDRD010000006">
    <property type="protein sequence ID" value="MDR6511890.1"/>
    <property type="molecule type" value="Genomic_DNA"/>
</dbReference>
<accession>A0ABU1MNG8</accession>
<dbReference type="SUPFAM" id="SSF53213">
    <property type="entry name" value="LigB-like"/>
    <property type="match status" value="1"/>
</dbReference>
<evidence type="ECO:0000313" key="2">
    <source>
        <dbReference type="EMBL" id="MDR6511890.1"/>
    </source>
</evidence>
<reference evidence="2 3" key="1">
    <citation type="submission" date="2023-07" db="EMBL/GenBank/DDBJ databases">
        <title>Sorghum-associated microbial communities from plants grown in Nebraska, USA.</title>
        <authorList>
            <person name="Schachtman D."/>
        </authorList>
    </citation>
    <scope>NUCLEOTIDE SEQUENCE [LARGE SCALE GENOMIC DNA]</scope>
    <source>
        <strain evidence="2 3">DS1027</strain>
    </source>
</reference>